<dbReference type="PANTHER" id="PTHR30469">
    <property type="entry name" value="MULTIDRUG RESISTANCE PROTEIN MDTA"/>
    <property type="match status" value="1"/>
</dbReference>
<dbReference type="PANTHER" id="PTHR30469:SF33">
    <property type="entry name" value="SLR1207 PROTEIN"/>
    <property type="match status" value="1"/>
</dbReference>
<dbReference type="RefSeq" id="WP_113904988.1">
    <property type="nucleotide sequence ID" value="NZ_QNSB01000010.1"/>
</dbReference>
<evidence type="ECO:0000313" key="5">
    <source>
        <dbReference type="Proteomes" id="UP000253509"/>
    </source>
</evidence>
<feature type="region of interest" description="Disordered" evidence="1">
    <location>
        <begin position="113"/>
        <end position="136"/>
    </location>
</feature>
<evidence type="ECO:0000256" key="1">
    <source>
        <dbReference type="SAM" id="MobiDB-lite"/>
    </source>
</evidence>
<protein>
    <submittedName>
        <fullName evidence="4">Multidrug efflux pump subunit AcrA (Membrane-fusion protein)</fullName>
    </submittedName>
</protein>
<keyword evidence="5" id="KW-1185">Reference proteome</keyword>
<evidence type="ECO:0000259" key="3">
    <source>
        <dbReference type="Pfam" id="PF25967"/>
    </source>
</evidence>
<feature type="transmembrane region" description="Helical" evidence="2">
    <location>
        <begin position="7"/>
        <end position="29"/>
    </location>
</feature>
<dbReference type="EMBL" id="QNSB01000010">
    <property type="protein sequence ID" value="RBP69907.1"/>
    <property type="molecule type" value="Genomic_DNA"/>
</dbReference>
<proteinExistence type="predicted"/>
<accession>A0A366IFG4</accession>
<comment type="caution">
    <text evidence="4">The sequence shown here is derived from an EMBL/GenBank/DDBJ whole genome shotgun (WGS) entry which is preliminary data.</text>
</comment>
<dbReference type="Pfam" id="PF25967">
    <property type="entry name" value="RND-MFP_C"/>
    <property type="match status" value="1"/>
</dbReference>
<name>A0A366IFG4_9MICO</name>
<dbReference type="GO" id="GO:0015562">
    <property type="term" value="F:efflux transmembrane transporter activity"/>
    <property type="evidence" value="ECO:0007669"/>
    <property type="project" value="TreeGrafter"/>
</dbReference>
<dbReference type="Gene3D" id="2.40.50.100">
    <property type="match status" value="1"/>
</dbReference>
<dbReference type="SUPFAM" id="SSF111369">
    <property type="entry name" value="HlyD-like secretion proteins"/>
    <property type="match status" value="1"/>
</dbReference>
<keyword evidence="2" id="KW-1133">Transmembrane helix</keyword>
<evidence type="ECO:0000313" key="4">
    <source>
        <dbReference type="EMBL" id="RBP69907.1"/>
    </source>
</evidence>
<dbReference type="Proteomes" id="UP000253509">
    <property type="component" value="Unassembled WGS sequence"/>
</dbReference>
<evidence type="ECO:0000256" key="2">
    <source>
        <dbReference type="SAM" id="Phobius"/>
    </source>
</evidence>
<dbReference type="InterPro" id="IPR058627">
    <property type="entry name" value="MdtA-like_C"/>
</dbReference>
<dbReference type="GO" id="GO:1990281">
    <property type="term" value="C:efflux pump complex"/>
    <property type="evidence" value="ECO:0007669"/>
    <property type="project" value="TreeGrafter"/>
</dbReference>
<dbReference type="Gene3D" id="2.40.420.20">
    <property type="match status" value="1"/>
</dbReference>
<keyword evidence="2" id="KW-0812">Transmembrane</keyword>
<feature type="region of interest" description="Disordered" evidence="1">
    <location>
        <begin position="210"/>
        <end position="250"/>
    </location>
</feature>
<sequence length="361" mass="37326">MNVFRRVILPIAFLVVLVVIAALLAWIAFKPADSDSFDDLDATGTPGAAVIMAERGSIANTLELTGTIAVDAPTAVKAKHDGTVNHFFAEPGDEVLEGAKLFQVVSDSAAEAPAGADEADADAESGGVDPGAAPRPRYHTVVAPADGTVGDLRVELGDVVSADTEVTELLKRSFTAQAAIEPADLYRIPELPKTARITITDGPKPFDCEKLRLDQGHGSVSDTPADAPAEGEEPPAPAEGGGDSADGPQLTCTIPSEVTVYNNLALTMEVDAGSVEDAIVVPVTAVRGLTGSGTVWVIDETGASSEREIEVGLNDGSMVEVKKGLEEGEEIEEFVPGTEPEDAEMDAEGDMGVGYVEGGGF</sequence>
<organism evidence="4 5">
    <name type="scientific">Brevibacterium celere</name>
    <dbReference type="NCBI Taxonomy" id="225845"/>
    <lineage>
        <taxon>Bacteria</taxon>
        <taxon>Bacillati</taxon>
        <taxon>Actinomycetota</taxon>
        <taxon>Actinomycetes</taxon>
        <taxon>Micrococcales</taxon>
        <taxon>Brevibacteriaceae</taxon>
        <taxon>Brevibacterium</taxon>
    </lineage>
</organism>
<gene>
    <name evidence="4" type="ORF">DFO65_11064</name>
</gene>
<dbReference type="AlphaFoldDB" id="A0A366IFG4"/>
<feature type="domain" description="Multidrug resistance protein MdtA-like C-terminal permuted SH3" evidence="3">
    <location>
        <begin position="277"/>
        <end position="331"/>
    </location>
</feature>
<reference evidence="4 5" key="1">
    <citation type="submission" date="2018-06" db="EMBL/GenBank/DDBJ databases">
        <title>Freshwater and sediment microbial communities from various areas in North America, analyzing microbe dynamics in response to fracking.</title>
        <authorList>
            <person name="Lamendella R."/>
        </authorList>
    </citation>
    <scope>NUCLEOTIDE SEQUENCE [LARGE SCALE GENOMIC DNA]</scope>
    <source>
        <strain evidence="4 5">3b_TX</strain>
    </source>
</reference>
<keyword evidence="2" id="KW-0472">Membrane</keyword>